<dbReference type="InterPro" id="IPR013783">
    <property type="entry name" value="Ig-like_fold"/>
</dbReference>
<sequence length="89" mass="9941">MSLDITYEGIYTCECQYTGSVEPARIQRILRVFAEPSIVHHLSSYNTEADVNNPVVLECAADGIPTPFIYWQRTGGPSSIIRNYGTTKN</sequence>
<feature type="non-terminal residue" evidence="2">
    <location>
        <position position="89"/>
    </location>
</feature>
<evidence type="ECO:0000313" key="2">
    <source>
        <dbReference type="EMBL" id="KAA3670800.1"/>
    </source>
</evidence>
<proteinExistence type="predicted"/>
<dbReference type="Proteomes" id="UP000324629">
    <property type="component" value="Unassembled WGS sequence"/>
</dbReference>
<name>A0A5J4N5Z4_9TREM</name>
<evidence type="ECO:0000313" key="3">
    <source>
        <dbReference type="Proteomes" id="UP000324629"/>
    </source>
</evidence>
<organism evidence="2 3">
    <name type="scientific">Paragonimus westermani</name>
    <dbReference type="NCBI Taxonomy" id="34504"/>
    <lineage>
        <taxon>Eukaryota</taxon>
        <taxon>Metazoa</taxon>
        <taxon>Spiralia</taxon>
        <taxon>Lophotrochozoa</taxon>
        <taxon>Platyhelminthes</taxon>
        <taxon>Trematoda</taxon>
        <taxon>Digenea</taxon>
        <taxon>Plagiorchiida</taxon>
        <taxon>Troglotremata</taxon>
        <taxon>Troglotrematidae</taxon>
        <taxon>Paragonimus</taxon>
    </lineage>
</organism>
<dbReference type="InterPro" id="IPR007110">
    <property type="entry name" value="Ig-like_dom"/>
</dbReference>
<keyword evidence="3" id="KW-1185">Reference proteome</keyword>
<gene>
    <name evidence="2" type="ORF">DEA37_0012017</name>
</gene>
<protein>
    <recommendedName>
        <fullName evidence="1">Ig-like domain-containing protein</fullName>
    </recommendedName>
</protein>
<accession>A0A5J4N5Z4</accession>
<dbReference type="AlphaFoldDB" id="A0A5J4N5Z4"/>
<comment type="caution">
    <text evidence="2">The sequence shown here is derived from an EMBL/GenBank/DDBJ whole genome shotgun (WGS) entry which is preliminary data.</text>
</comment>
<feature type="domain" description="Ig-like" evidence="1">
    <location>
        <begin position="36"/>
        <end position="89"/>
    </location>
</feature>
<reference evidence="2 3" key="1">
    <citation type="journal article" date="2019" name="Gigascience">
        <title>Whole-genome sequence of the oriental lung fluke Paragonimus westermani.</title>
        <authorList>
            <person name="Oey H."/>
            <person name="Zakrzewski M."/>
            <person name="Narain K."/>
            <person name="Devi K.R."/>
            <person name="Agatsuma T."/>
            <person name="Nawaratna S."/>
            <person name="Gobert G.N."/>
            <person name="Jones M.K."/>
            <person name="Ragan M.A."/>
            <person name="McManus D.P."/>
            <person name="Krause L."/>
        </authorList>
    </citation>
    <scope>NUCLEOTIDE SEQUENCE [LARGE SCALE GENOMIC DNA]</scope>
    <source>
        <strain evidence="2 3">IND2009</strain>
    </source>
</reference>
<dbReference type="Gene3D" id="2.60.40.10">
    <property type="entry name" value="Immunoglobulins"/>
    <property type="match status" value="1"/>
</dbReference>
<dbReference type="InterPro" id="IPR036179">
    <property type="entry name" value="Ig-like_dom_sf"/>
</dbReference>
<dbReference type="EMBL" id="QNGE01008273">
    <property type="protein sequence ID" value="KAA3670800.1"/>
    <property type="molecule type" value="Genomic_DNA"/>
</dbReference>
<dbReference type="SUPFAM" id="SSF48726">
    <property type="entry name" value="Immunoglobulin"/>
    <property type="match status" value="1"/>
</dbReference>
<dbReference type="PROSITE" id="PS50835">
    <property type="entry name" value="IG_LIKE"/>
    <property type="match status" value="1"/>
</dbReference>
<evidence type="ECO:0000259" key="1">
    <source>
        <dbReference type="PROSITE" id="PS50835"/>
    </source>
</evidence>